<evidence type="ECO:0000313" key="3">
    <source>
        <dbReference type="Proteomes" id="UP000799324"/>
    </source>
</evidence>
<dbReference type="EMBL" id="MU004402">
    <property type="protein sequence ID" value="KAF2652439.1"/>
    <property type="molecule type" value="Genomic_DNA"/>
</dbReference>
<evidence type="ECO:0000256" key="1">
    <source>
        <dbReference type="SAM" id="MobiDB-lite"/>
    </source>
</evidence>
<organism evidence="2 3">
    <name type="scientific">Lophiostoma macrostomum CBS 122681</name>
    <dbReference type="NCBI Taxonomy" id="1314788"/>
    <lineage>
        <taxon>Eukaryota</taxon>
        <taxon>Fungi</taxon>
        <taxon>Dikarya</taxon>
        <taxon>Ascomycota</taxon>
        <taxon>Pezizomycotina</taxon>
        <taxon>Dothideomycetes</taxon>
        <taxon>Pleosporomycetidae</taxon>
        <taxon>Pleosporales</taxon>
        <taxon>Lophiostomataceae</taxon>
        <taxon>Lophiostoma</taxon>
    </lineage>
</organism>
<keyword evidence="3" id="KW-1185">Reference proteome</keyword>
<protein>
    <submittedName>
        <fullName evidence="2">Uncharacterized protein</fullName>
    </submittedName>
</protein>
<feature type="compositionally biased region" description="Basic residues" evidence="1">
    <location>
        <begin position="291"/>
        <end position="301"/>
    </location>
</feature>
<dbReference type="AlphaFoldDB" id="A0A6A6SXH5"/>
<gene>
    <name evidence="2" type="ORF">K491DRAFT_726762</name>
</gene>
<name>A0A6A6SXH5_9PLEO</name>
<feature type="region of interest" description="Disordered" evidence="1">
    <location>
        <begin position="285"/>
        <end position="305"/>
    </location>
</feature>
<evidence type="ECO:0000313" key="2">
    <source>
        <dbReference type="EMBL" id="KAF2652439.1"/>
    </source>
</evidence>
<accession>A0A6A6SXH5</accession>
<sequence>MHLDTPYSIKLCRSSQIYEPTKSLVLIVIVQSPQANEKVDLKECKRYVPGHRVQLLAERLNEGQPLSFTLKNLTFTSSQHHVNKSLPTRLNINKPPTSQSPFLLHSPPPPPHRLCSLLSALPSALCPLPSIKYTHQNAHQNNPHQLLRQRAAVSISATSTTPTITRLCQLAHPAALPSPFGLTDQRGRDMALQYADLNHAHQYFVSARGTRKADAANEKLARVLRFWGLDSVADVWPRGFTYKPVEEGGSKRFVGESWKLASETKGEHGLALELVGKAVERRCAGEEMGKEKKKGKGKGKGKGKEEGGFRVVVTADVVAARMAR</sequence>
<dbReference type="Proteomes" id="UP000799324">
    <property type="component" value="Unassembled WGS sequence"/>
</dbReference>
<proteinExistence type="predicted"/>
<reference evidence="2" key="1">
    <citation type="journal article" date="2020" name="Stud. Mycol.">
        <title>101 Dothideomycetes genomes: a test case for predicting lifestyles and emergence of pathogens.</title>
        <authorList>
            <person name="Haridas S."/>
            <person name="Albert R."/>
            <person name="Binder M."/>
            <person name="Bloem J."/>
            <person name="Labutti K."/>
            <person name="Salamov A."/>
            <person name="Andreopoulos B."/>
            <person name="Baker S."/>
            <person name="Barry K."/>
            <person name="Bills G."/>
            <person name="Bluhm B."/>
            <person name="Cannon C."/>
            <person name="Castanera R."/>
            <person name="Culley D."/>
            <person name="Daum C."/>
            <person name="Ezra D."/>
            <person name="Gonzalez J."/>
            <person name="Henrissat B."/>
            <person name="Kuo A."/>
            <person name="Liang C."/>
            <person name="Lipzen A."/>
            <person name="Lutzoni F."/>
            <person name="Magnuson J."/>
            <person name="Mondo S."/>
            <person name="Nolan M."/>
            <person name="Ohm R."/>
            <person name="Pangilinan J."/>
            <person name="Park H.-J."/>
            <person name="Ramirez L."/>
            <person name="Alfaro M."/>
            <person name="Sun H."/>
            <person name="Tritt A."/>
            <person name="Yoshinaga Y."/>
            <person name="Zwiers L.-H."/>
            <person name="Turgeon B."/>
            <person name="Goodwin S."/>
            <person name="Spatafora J."/>
            <person name="Crous P."/>
            <person name="Grigoriev I."/>
        </authorList>
    </citation>
    <scope>NUCLEOTIDE SEQUENCE</scope>
    <source>
        <strain evidence="2">CBS 122681</strain>
    </source>
</reference>